<keyword evidence="3" id="KW-0964">Secreted</keyword>
<dbReference type="RefSeq" id="WP_153833873.1">
    <property type="nucleotide sequence ID" value="NZ_JBHUMW010000007.1"/>
</dbReference>
<evidence type="ECO:0000256" key="5">
    <source>
        <dbReference type="ARBA" id="ARBA00023088"/>
    </source>
</evidence>
<gene>
    <name evidence="9" type="ORF">GH885_01365</name>
</gene>
<feature type="compositionally biased region" description="Acidic residues" evidence="6">
    <location>
        <begin position="1471"/>
        <end position="1487"/>
    </location>
</feature>
<feature type="compositionally biased region" description="Acidic residues" evidence="6">
    <location>
        <begin position="1440"/>
        <end position="1451"/>
    </location>
</feature>
<keyword evidence="7" id="KW-1133">Transmembrane helix</keyword>
<dbReference type="Pfam" id="PF02872">
    <property type="entry name" value="5_nucleotid_C"/>
    <property type="match status" value="2"/>
</dbReference>
<dbReference type="PANTHER" id="PTHR11575">
    <property type="entry name" value="5'-NUCLEOTIDASE-RELATED"/>
    <property type="match status" value="1"/>
</dbReference>
<evidence type="ECO:0000256" key="2">
    <source>
        <dbReference type="ARBA" id="ARBA00022512"/>
    </source>
</evidence>
<organism evidence="9 10">
    <name type="scientific">Gracilibacillus thailandensis</name>
    <dbReference type="NCBI Taxonomy" id="563735"/>
    <lineage>
        <taxon>Bacteria</taxon>
        <taxon>Bacillati</taxon>
        <taxon>Bacillota</taxon>
        <taxon>Bacilli</taxon>
        <taxon>Bacillales</taxon>
        <taxon>Bacillaceae</taxon>
        <taxon>Gracilibacillus</taxon>
    </lineage>
</organism>
<dbReference type="GO" id="GO:0008253">
    <property type="term" value="F:5'-nucleotidase activity"/>
    <property type="evidence" value="ECO:0007669"/>
    <property type="project" value="TreeGrafter"/>
</dbReference>
<dbReference type="Pfam" id="PF19886">
    <property type="entry name" value="DUF6359"/>
    <property type="match status" value="1"/>
</dbReference>
<evidence type="ECO:0000313" key="9">
    <source>
        <dbReference type="EMBL" id="MRI64995.1"/>
    </source>
</evidence>
<evidence type="ECO:0000313" key="10">
    <source>
        <dbReference type="Proteomes" id="UP000435187"/>
    </source>
</evidence>
<dbReference type="InterPro" id="IPR006146">
    <property type="entry name" value="5'-Nucleotdase_CS"/>
</dbReference>
<reference evidence="9 10" key="1">
    <citation type="submission" date="2019-10" db="EMBL/GenBank/DDBJ databases">
        <title>Gracilibacillus salitolerans sp. nov., a moderate halophile isolated from a saline soil in northwest China.</title>
        <authorList>
            <person name="Gan L."/>
        </authorList>
    </citation>
    <scope>NUCLEOTIDE SEQUENCE [LARGE SCALE GENOMIC DNA]</scope>
    <source>
        <strain evidence="9 10">TP2-8</strain>
    </source>
</reference>
<dbReference type="InterPro" id="IPR016071">
    <property type="entry name" value="Staphylococal_nuclease_OB-fold"/>
</dbReference>
<dbReference type="InterPro" id="IPR019931">
    <property type="entry name" value="LPXTG_anchor"/>
</dbReference>
<keyword evidence="10" id="KW-1185">Reference proteome</keyword>
<dbReference type="InterPro" id="IPR036907">
    <property type="entry name" value="5'-Nucleotdase_C_sf"/>
</dbReference>
<feature type="domain" description="TNase-like" evidence="8">
    <location>
        <begin position="353"/>
        <end position="495"/>
    </location>
</feature>
<dbReference type="Pfam" id="PF00746">
    <property type="entry name" value="Gram_pos_anchor"/>
    <property type="match status" value="1"/>
</dbReference>
<feature type="region of interest" description="Disordered" evidence="6">
    <location>
        <begin position="1439"/>
        <end position="1522"/>
    </location>
</feature>
<dbReference type="Gene3D" id="2.40.50.90">
    <property type="match status" value="1"/>
</dbReference>
<dbReference type="PANTHER" id="PTHR11575:SF24">
    <property type="entry name" value="5'-NUCLEOTIDASE"/>
    <property type="match status" value="1"/>
</dbReference>
<dbReference type="NCBIfam" id="TIGR01167">
    <property type="entry name" value="LPXTG_anchor"/>
    <property type="match status" value="1"/>
</dbReference>
<evidence type="ECO:0000259" key="8">
    <source>
        <dbReference type="PROSITE" id="PS50830"/>
    </source>
</evidence>
<dbReference type="CDD" id="cd04486">
    <property type="entry name" value="YhcR_OBF_like"/>
    <property type="match status" value="1"/>
</dbReference>
<dbReference type="SUPFAM" id="SSF55816">
    <property type="entry name" value="5'-nucleotidase (syn. UDP-sugar hydrolase), C-terminal domain"/>
    <property type="match status" value="2"/>
</dbReference>
<dbReference type="Gene3D" id="3.60.21.10">
    <property type="match status" value="1"/>
</dbReference>
<feature type="transmembrane region" description="Helical" evidence="7">
    <location>
        <begin position="1528"/>
        <end position="1547"/>
    </location>
</feature>
<feature type="compositionally biased region" description="Acidic residues" evidence="6">
    <location>
        <begin position="1494"/>
        <end position="1514"/>
    </location>
</feature>
<dbReference type="InterPro" id="IPR006179">
    <property type="entry name" value="5_nucleotidase/apyrase"/>
</dbReference>
<comment type="caution">
    <text evidence="9">The sequence shown here is derived from an EMBL/GenBank/DDBJ whole genome shotgun (WGS) entry which is preliminary data.</text>
</comment>
<dbReference type="Pfam" id="PF00565">
    <property type="entry name" value="SNase"/>
    <property type="match status" value="1"/>
</dbReference>
<comment type="subcellular location">
    <subcellularLocation>
        <location evidence="1">Secreted</location>
        <location evidence="1">Cell wall</location>
        <topology evidence="1">Peptidoglycan-anchor</topology>
    </subcellularLocation>
</comment>
<name>A0A6N7QVT0_9BACI</name>
<accession>A0A6N7QVT0</accession>
<dbReference type="GO" id="GO:0030288">
    <property type="term" value="C:outer membrane-bounded periplasmic space"/>
    <property type="evidence" value="ECO:0007669"/>
    <property type="project" value="TreeGrafter"/>
</dbReference>
<dbReference type="EMBL" id="WJEE01000001">
    <property type="protein sequence ID" value="MRI64995.1"/>
    <property type="molecule type" value="Genomic_DNA"/>
</dbReference>
<dbReference type="SUPFAM" id="SSF56300">
    <property type="entry name" value="Metallo-dependent phosphatases"/>
    <property type="match status" value="1"/>
</dbReference>
<dbReference type="PROSITE" id="PS50830">
    <property type="entry name" value="TNASE_3"/>
    <property type="match status" value="1"/>
</dbReference>
<dbReference type="GO" id="GO:0000166">
    <property type="term" value="F:nucleotide binding"/>
    <property type="evidence" value="ECO:0007669"/>
    <property type="project" value="InterPro"/>
</dbReference>
<dbReference type="GO" id="GO:0046872">
    <property type="term" value="F:metal ion binding"/>
    <property type="evidence" value="ECO:0007669"/>
    <property type="project" value="InterPro"/>
</dbReference>
<dbReference type="Gene3D" id="3.90.780.10">
    <property type="entry name" value="5'-Nucleotidase, C-terminal domain"/>
    <property type="match status" value="2"/>
</dbReference>
<dbReference type="PRINTS" id="PR01607">
    <property type="entry name" value="APYRASEFAMLY"/>
</dbReference>
<evidence type="ECO:0000256" key="3">
    <source>
        <dbReference type="ARBA" id="ARBA00022525"/>
    </source>
</evidence>
<protein>
    <submittedName>
        <fullName evidence="9">LPXTG cell wall anchor domain-containing protein</fullName>
    </submittedName>
</protein>
<dbReference type="InterPro" id="IPR035437">
    <property type="entry name" value="SNase_OB-fold_sf"/>
</dbReference>
<keyword evidence="2" id="KW-0134">Cell wall</keyword>
<dbReference type="InterPro" id="IPR029052">
    <property type="entry name" value="Metallo-depent_PP-like"/>
</dbReference>
<evidence type="ECO:0000256" key="7">
    <source>
        <dbReference type="SAM" id="Phobius"/>
    </source>
</evidence>
<evidence type="ECO:0000256" key="6">
    <source>
        <dbReference type="SAM" id="MobiDB-lite"/>
    </source>
</evidence>
<dbReference type="InterPro" id="IPR045939">
    <property type="entry name" value="YhcR_N"/>
</dbReference>
<keyword evidence="7" id="KW-0812">Transmembrane</keyword>
<dbReference type="Proteomes" id="UP000435187">
    <property type="component" value="Unassembled WGS sequence"/>
</dbReference>
<keyword evidence="5" id="KW-0572">Peptidoglycan-anchor</keyword>
<dbReference type="Pfam" id="PF00149">
    <property type="entry name" value="Metallophos"/>
    <property type="match status" value="1"/>
</dbReference>
<sequence>MERHSSLKISSIFLAFLLVFTQLSTAFIPIVEVNAQEQETEAISVSDALAEDHDTEVTMEGYIVAPFNNHYAIKVAEENNAEATSIIVKLESDQRDQFSPQLNEAALGQKIIVTGTRDLYSNQESIEDVTSITFADGDAIEDEDPVPSNLSISEARQQSNGSVVTIEGVVTSSNLANPNSSQLSTYIQDETAGINLFTFDGSSFPTLNEGDRVQVTGEIATYNGLTEIIPSELEVISNDESLPSPTAITIADLNDEAVAEPLEGQLVSVSGYIQSIPSDPAGGGYNISLIDSDFNSTTLRVMEGTLDVADLEEGKWYDITAVLSQYNSYQLLPRKASDLSLAEEQPDAPDAGGEYTSTVEYVSDGDTIRLTTPVLGSDRVRFVNIDTPETNVNGANGVDEENQKEHGQYATERLKELLPEGSTVTLKIGEEPTDQYGRLLAEVINEDGVNTNLELVKEGFATTYFIWPIGDEDNYQLYQDTVKEAIDNERGIWNPENPLTELPFAYRAITEGGDFHRYVGNSDTKEYVEPTEYAEVPVEKRIFFASAEEAEEQGYTPVTTGEEPSDDILEVQLLGMNDLHGKIDQEYVLDVDGEDAVYGRMDYTAQAIKEREQENENTLLVHAGDMIGGSSPISGLLQDEPTVEIMNEMGFDVGTVGNHEFDEGLDELKRMVNGGDHPEGLGTEGYEGMNFDMLCANCIQEDTGETYLPPYAIQEVDGVEIGFIGVNTQETMNMVMPSSLENVAFTDETEAVNDAVDELQEQGVEAIVVLAHMPATQSGSTATGAAADLAKNTDDAVDIIFAAHNHQVVDAVVDEKWIIQASEYGKAFADVDIQIDRETKDIVDVESEVVFVKQDDYQPEPAVESILNKYEAEIESIVNEEIGYNAQELTGQYTNDGDHGLGNLIADGMKWAMDADFAMHNGGGIRDSLNVGPITWGEVFNILPFANNVMSVEIKGKDLIPILNDNLSSYGSDYSVSGLHYTYNYDYQHVVDITFPDGSPIDPDETYVLATNNYIGTQDGPIKNLGENPIMGPVDVDAAVDYIKFLDTSEENPLVIGPEGRIAQTDEIPDIDDEGEMIGYNAQDLVGTYTNGIDHGLGNLITDSMRFEMDSDFAVTNGGGIGSSLLAGPITTSSLEKILAHGNTLVKMEVTGAELEDILNAQLSENGSDYSVSGFQYRYNKAANKVISITLPNGKKVKKNDTYTLTTNSYLASRGIFASIDSEREEGPVDVEALENYIISLETTEDNPLLYGTEGRISTVPKVTLPDVVNNKAEVKDVIFDHVAAKGKAIVDFTEVEDIDENQPLEITVTKSQLTKLKEKDAVLAVKKNDVTLEFPATVFSGEQDATIIIEKLADVEGAKSAVYDFTLVEGETVISDFSETEGVQLAFNIHDENVENSDLLKVFYLNEETDEWVEIGGEYQDGIVTATTTHFSIFTVMEASEDDENNDNDDTNNNGGNNEDDDTNNNGGNNEDDDTNNDDGNNDDGENNNNDGDSNDNDENSNGSEDQETSEDTSTEKNELPDTATSMFNYVVAGVVIIALGLLLLIRKRKLNL</sequence>
<keyword evidence="4" id="KW-0732">Signal</keyword>
<dbReference type="SUPFAM" id="SSF50199">
    <property type="entry name" value="Staphylococcal nuclease"/>
    <property type="match status" value="1"/>
</dbReference>
<dbReference type="FunFam" id="3.60.21.10:FF:000052">
    <property type="entry name" value="Endonuclease YhcR"/>
    <property type="match status" value="1"/>
</dbReference>
<evidence type="ECO:0000256" key="4">
    <source>
        <dbReference type="ARBA" id="ARBA00022729"/>
    </source>
</evidence>
<dbReference type="InterPro" id="IPR008334">
    <property type="entry name" value="5'-Nucleotdase_C"/>
</dbReference>
<dbReference type="GO" id="GO:0009166">
    <property type="term" value="P:nucleotide catabolic process"/>
    <property type="evidence" value="ECO:0007669"/>
    <property type="project" value="InterPro"/>
</dbReference>
<dbReference type="PROSITE" id="PS00786">
    <property type="entry name" value="5_NUCLEOTIDASE_2"/>
    <property type="match status" value="1"/>
</dbReference>
<dbReference type="GO" id="GO:0008768">
    <property type="term" value="F:UDP-sugar diphosphatase activity"/>
    <property type="evidence" value="ECO:0007669"/>
    <property type="project" value="TreeGrafter"/>
</dbReference>
<keyword evidence="7" id="KW-0472">Membrane</keyword>
<evidence type="ECO:0000256" key="1">
    <source>
        <dbReference type="ARBA" id="ARBA00004168"/>
    </source>
</evidence>
<dbReference type="SMART" id="SM00318">
    <property type="entry name" value="SNc"/>
    <property type="match status" value="1"/>
</dbReference>
<proteinExistence type="predicted"/>
<dbReference type="InterPro" id="IPR004843">
    <property type="entry name" value="Calcineurin-like_PHP"/>
</dbReference>